<dbReference type="EMBL" id="CAJNYV010001090">
    <property type="protein sequence ID" value="CAF3404029.1"/>
    <property type="molecule type" value="Genomic_DNA"/>
</dbReference>
<accession>A0A818AES7</accession>
<feature type="chain" id="PRO_5032898015" evidence="1">
    <location>
        <begin position="27"/>
        <end position="218"/>
    </location>
</feature>
<reference evidence="2" key="1">
    <citation type="submission" date="2021-02" db="EMBL/GenBank/DDBJ databases">
        <authorList>
            <person name="Nowell W R."/>
        </authorList>
    </citation>
    <scope>NUCLEOTIDE SEQUENCE</scope>
</reference>
<proteinExistence type="predicted"/>
<evidence type="ECO:0000313" key="3">
    <source>
        <dbReference type="Proteomes" id="UP000663865"/>
    </source>
</evidence>
<name>A0A818AES7_9BILA</name>
<dbReference type="AlphaFoldDB" id="A0A818AES7"/>
<evidence type="ECO:0000256" key="1">
    <source>
        <dbReference type="SAM" id="SignalP"/>
    </source>
</evidence>
<organism evidence="2 3">
    <name type="scientific">Rotaria socialis</name>
    <dbReference type="NCBI Taxonomy" id="392032"/>
    <lineage>
        <taxon>Eukaryota</taxon>
        <taxon>Metazoa</taxon>
        <taxon>Spiralia</taxon>
        <taxon>Gnathifera</taxon>
        <taxon>Rotifera</taxon>
        <taxon>Eurotatoria</taxon>
        <taxon>Bdelloidea</taxon>
        <taxon>Philodinida</taxon>
        <taxon>Philodinidae</taxon>
        <taxon>Rotaria</taxon>
    </lineage>
</organism>
<gene>
    <name evidence="2" type="ORF">KIK155_LOCUS8390</name>
</gene>
<dbReference type="Proteomes" id="UP000663865">
    <property type="component" value="Unassembled WGS sequence"/>
</dbReference>
<feature type="signal peptide" evidence="1">
    <location>
        <begin position="1"/>
        <end position="26"/>
    </location>
</feature>
<comment type="caution">
    <text evidence="2">The sequence shown here is derived from an EMBL/GenBank/DDBJ whole genome shotgun (WGS) entry which is preliminary data.</text>
</comment>
<sequence>MFWRDAMLLFILFILLAEKFHVECYAQKVENFTQNIIYIDKFRQNQNMNDESPIHQFYFKTQPNYSALDISSTGDLFVKIPELSIAFHHQRPLLCRIDYRGSLYTPVAGHHTFHRIMIDNKILRSNKLIPNSPERGNAISPSTSSLYHVDAFAGSVFWGAVSLDLGVSNSEVVYLKPGTHTIDVAVRTAGRAIFQSGELRIELIELQSQTNINLPFLS</sequence>
<evidence type="ECO:0000313" key="2">
    <source>
        <dbReference type="EMBL" id="CAF3404029.1"/>
    </source>
</evidence>
<protein>
    <submittedName>
        <fullName evidence="2">Uncharacterized protein</fullName>
    </submittedName>
</protein>
<keyword evidence="1" id="KW-0732">Signal</keyword>